<protein>
    <submittedName>
        <fullName evidence="2">Uncharacterized protein</fullName>
    </submittedName>
</protein>
<feature type="region of interest" description="Disordered" evidence="1">
    <location>
        <begin position="39"/>
        <end position="150"/>
    </location>
</feature>
<evidence type="ECO:0000256" key="1">
    <source>
        <dbReference type="SAM" id="MobiDB-lite"/>
    </source>
</evidence>
<feature type="region of interest" description="Disordered" evidence="1">
    <location>
        <begin position="1"/>
        <end position="21"/>
    </location>
</feature>
<keyword evidence="3" id="KW-1185">Reference proteome</keyword>
<gene>
    <name evidence="2" type="ORF">BDZ90DRAFT_262881</name>
</gene>
<dbReference type="EMBL" id="KZ819678">
    <property type="protein sequence ID" value="PWN25031.1"/>
    <property type="molecule type" value="Genomic_DNA"/>
</dbReference>
<evidence type="ECO:0000313" key="3">
    <source>
        <dbReference type="Proteomes" id="UP000245884"/>
    </source>
</evidence>
<dbReference type="Proteomes" id="UP000245884">
    <property type="component" value="Unassembled WGS sequence"/>
</dbReference>
<sequence>MATSNELPPPVAGRATPEWHGDEDELLLWRAERQLAERLLQEARDNDEDDEQELPPGNQQQATQLCEDARRRSLSSPLALGDLSPRRDESQGEEEQGGDRLTATALARRDRGTDAARKRQRTGAFASTSAASLPSDVTTSASRRARHLAG</sequence>
<feature type="compositionally biased region" description="Basic and acidic residues" evidence="1">
    <location>
        <begin position="107"/>
        <end position="117"/>
    </location>
</feature>
<dbReference type="RefSeq" id="XP_025359643.1">
    <property type="nucleotide sequence ID" value="XM_025508540.1"/>
</dbReference>
<evidence type="ECO:0000313" key="2">
    <source>
        <dbReference type="EMBL" id="PWN25031.1"/>
    </source>
</evidence>
<feature type="compositionally biased region" description="Polar residues" evidence="1">
    <location>
        <begin position="125"/>
        <end position="142"/>
    </location>
</feature>
<accession>A0A316UKX9</accession>
<name>A0A316UKX9_9BASI</name>
<dbReference type="GeneID" id="37030363"/>
<reference evidence="2 3" key="1">
    <citation type="journal article" date="2018" name="Mol. Biol. Evol.">
        <title>Broad Genomic Sampling Reveals a Smut Pathogenic Ancestry of the Fungal Clade Ustilaginomycotina.</title>
        <authorList>
            <person name="Kijpornyongpan T."/>
            <person name="Mondo S.J."/>
            <person name="Barry K."/>
            <person name="Sandor L."/>
            <person name="Lee J."/>
            <person name="Lipzen A."/>
            <person name="Pangilinan J."/>
            <person name="LaButti K."/>
            <person name="Hainaut M."/>
            <person name="Henrissat B."/>
            <person name="Grigoriev I.V."/>
            <person name="Spatafora J.W."/>
            <person name="Aime M.C."/>
        </authorList>
    </citation>
    <scope>NUCLEOTIDE SEQUENCE [LARGE SCALE GENOMIC DNA]</scope>
    <source>
        <strain evidence="2 3">MCA 5214</strain>
    </source>
</reference>
<dbReference type="AlphaFoldDB" id="A0A316UKX9"/>
<proteinExistence type="predicted"/>
<organism evidence="2 3">
    <name type="scientific">Jaminaea rosea</name>
    <dbReference type="NCBI Taxonomy" id="1569628"/>
    <lineage>
        <taxon>Eukaryota</taxon>
        <taxon>Fungi</taxon>
        <taxon>Dikarya</taxon>
        <taxon>Basidiomycota</taxon>
        <taxon>Ustilaginomycotina</taxon>
        <taxon>Exobasidiomycetes</taxon>
        <taxon>Microstromatales</taxon>
        <taxon>Microstromatales incertae sedis</taxon>
        <taxon>Jaminaea</taxon>
    </lineage>
</organism>